<evidence type="ECO:0000313" key="3">
    <source>
        <dbReference type="Proteomes" id="UP000319514"/>
    </source>
</evidence>
<dbReference type="AlphaFoldDB" id="A0A542ZIX8"/>
<dbReference type="OrthoDB" id="3392781at2"/>
<organism evidence="2 3">
    <name type="scientific">Oryzihumus leptocrescens</name>
    <dbReference type="NCBI Taxonomy" id="297536"/>
    <lineage>
        <taxon>Bacteria</taxon>
        <taxon>Bacillati</taxon>
        <taxon>Actinomycetota</taxon>
        <taxon>Actinomycetes</taxon>
        <taxon>Micrococcales</taxon>
        <taxon>Intrasporangiaceae</taxon>
        <taxon>Oryzihumus</taxon>
    </lineage>
</organism>
<proteinExistence type="predicted"/>
<keyword evidence="1" id="KW-1133">Transmembrane helix</keyword>
<accession>A0A542ZIX8</accession>
<evidence type="ECO:0000313" key="2">
    <source>
        <dbReference type="EMBL" id="TQL60120.1"/>
    </source>
</evidence>
<feature type="transmembrane region" description="Helical" evidence="1">
    <location>
        <begin position="12"/>
        <end position="34"/>
    </location>
</feature>
<keyword evidence="3" id="KW-1185">Reference proteome</keyword>
<keyword evidence="1" id="KW-0812">Transmembrane</keyword>
<dbReference type="EMBL" id="VFOQ01000001">
    <property type="protein sequence ID" value="TQL60120.1"/>
    <property type="molecule type" value="Genomic_DNA"/>
</dbReference>
<reference evidence="2 3" key="1">
    <citation type="submission" date="2019-06" db="EMBL/GenBank/DDBJ databases">
        <title>Sequencing the genomes of 1000 actinobacteria strains.</title>
        <authorList>
            <person name="Klenk H.-P."/>
        </authorList>
    </citation>
    <scope>NUCLEOTIDE SEQUENCE [LARGE SCALE GENOMIC DNA]</scope>
    <source>
        <strain evidence="2 3">DSM 18082</strain>
    </source>
</reference>
<keyword evidence="1" id="KW-0472">Membrane</keyword>
<comment type="caution">
    <text evidence="2">The sequence shown here is derived from an EMBL/GenBank/DDBJ whole genome shotgun (WGS) entry which is preliminary data.</text>
</comment>
<name>A0A542ZIX8_9MICO</name>
<evidence type="ECO:0000256" key="1">
    <source>
        <dbReference type="SAM" id="Phobius"/>
    </source>
</evidence>
<sequence length="166" mass="17862">MHRVRSKWAQFIIVDALLIAGFAALVIPGMTFAARAHDLRTQSIPAASEGLVIGTNHHDRPSYYIVFFHTQNGRQAEAHVYDWPGSAMPSRGDRVPIRYVPSKPTEAADARALPGYTLPIVLLGLALCMLVGGGIGLVAMRREFQGKAVSRSTHALPDAPSGHAGL</sequence>
<dbReference type="RefSeq" id="WP_141788059.1">
    <property type="nucleotide sequence ID" value="NZ_BAAAKX010000005.1"/>
</dbReference>
<dbReference type="Proteomes" id="UP000319514">
    <property type="component" value="Unassembled WGS sequence"/>
</dbReference>
<gene>
    <name evidence="2" type="ORF">FB474_1502</name>
</gene>
<protein>
    <recommendedName>
        <fullName evidence="4">DUF3592 domain-containing protein</fullName>
    </recommendedName>
</protein>
<evidence type="ECO:0008006" key="4">
    <source>
        <dbReference type="Google" id="ProtNLM"/>
    </source>
</evidence>
<feature type="transmembrane region" description="Helical" evidence="1">
    <location>
        <begin position="120"/>
        <end position="140"/>
    </location>
</feature>